<evidence type="ECO:0000259" key="2">
    <source>
        <dbReference type="Pfam" id="PF02120"/>
    </source>
</evidence>
<feature type="region of interest" description="Disordered" evidence="1">
    <location>
        <begin position="229"/>
        <end position="305"/>
    </location>
</feature>
<dbReference type="AlphaFoldDB" id="A0A4D7B094"/>
<feature type="compositionally biased region" description="Low complexity" evidence="1">
    <location>
        <begin position="271"/>
        <end position="289"/>
    </location>
</feature>
<dbReference type="OrthoDB" id="7203912at2"/>
<dbReference type="RefSeq" id="WP_136959703.1">
    <property type="nucleotide sequence ID" value="NZ_CP039690.1"/>
</dbReference>
<reference evidence="3 4" key="1">
    <citation type="submission" date="2019-04" db="EMBL/GenBank/DDBJ databases">
        <title>Phreatobacter aquaticus sp. nov.</title>
        <authorList>
            <person name="Choi A."/>
        </authorList>
    </citation>
    <scope>NUCLEOTIDE SEQUENCE [LARGE SCALE GENOMIC DNA]</scope>
    <source>
        <strain evidence="3 4">KCTC 52518</strain>
    </source>
</reference>
<evidence type="ECO:0000256" key="1">
    <source>
        <dbReference type="SAM" id="MobiDB-lite"/>
    </source>
</evidence>
<proteinExistence type="predicted"/>
<protein>
    <recommendedName>
        <fullName evidence="2">Flagellar hook-length control protein-like C-terminal domain-containing protein</fullName>
    </recommendedName>
</protein>
<gene>
    <name evidence="3" type="ORF">E8M01_08325</name>
</gene>
<dbReference type="Proteomes" id="UP000298781">
    <property type="component" value="Chromosome"/>
</dbReference>
<dbReference type="InterPro" id="IPR021136">
    <property type="entry name" value="Flagellar_hook_control-like_C"/>
</dbReference>
<organism evidence="3 4">
    <name type="scientific">Phreatobacter stygius</name>
    <dbReference type="NCBI Taxonomy" id="1940610"/>
    <lineage>
        <taxon>Bacteria</taxon>
        <taxon>Pseudomonadati</taxon>
        <taxon>Pseudomonadota</taxon>
        <taxon>Alphaproteobacteria</taxon>
        <taxon>Hyphomicrobiales</taxon>
        <taxon>Phreatobacteraceae</taxon>
        <taxon>Phreatobacter</taxon>
    </lineage>
</organism>
<dbReference type="PANTHER" id="PTHR37533:SF2">
    <property type="entry name" value="FLAGELLAR HOOK-LENGTH CONTROL PROTEIN"/>
    <property type="match status" value="1"/>
</dbReference>
<feature type="compositionally biased region" description="Low complexity" evidence="1">
    <location>
        <begin position="94"/>
        <end position="104"/>
    </location>
</feature>
<sequence length="471" mass="46435">MAATATGTVSTATTNSVPRNDARARSGQGGARDAASVPFSEALDAEDKQGPTRPNLRPRVQPQRRPTIAAETLPAPTDPVVAPPPASDKREAPKAAATGDGNAAAEDKASTAPPAKNETGSDSDAPANDAPAAQPQTPAATATAPSVAAPVATQPAAAAKGEAEAPAIAAAGTATPAVDPAAAAAAAAGQPVAAAAKGGAEAVQLEPGLAAVLTEAGAVAPDAVKADPHKTKADAATPANAGAAAAVAPGSTGEAPKADIKTEARAESRADASTAQAAAAPADAKAAPPADVPPPAPAPAANTPASGPLSFVGEVAQKVAAQTAAAGSVVPVHAVAVTIAARANAGSTRFDIKLDPAELGRIEVSLTLDREGRVKSKIVAEKPETLELLQRDQRNLERALNQAGLNASEGSLEFSLKDQSNQGSPHDQPHAGQSRHWQGLVEDPDGSTAQQATITTYARLAAARGGVDIRI</sequence>
<feature type="compositionally biased region" description="Low complexity" evidence="1">
    <location>
        <begin position="122"/>
        <end position="201"/>
    </location>
</feature>
<dbReference type="EMBL" id="CP039690">
    <property type="protein sequence ID" value="QCI64248.1"/>
    <property type="molecule type" value="Genomic_DNA"/>
</dbReference>
<feature type="domain" description="Flagellar hook-length control protein-like C-terminal" evidence="2">
    <location>
        <begin position="339"/>
        <end position="422"/>
    </location>
</feature>
<dbReference type="PANTHER" id="PTHR37533">
    <property type="entry name" value="FLAGELLAR HOOK-LENGTH CONTROL PROTEIN"/>
    <property type="match status" value="1"/>
</dbReference>
<evidence type="ECO:0000313" key="4">
    <source>
        <dbReference type="Proteomes" id="UP000298781"/>
    </source>
</evidence>
<keyword evidence="4" id="KW-1185">Reference proteome</keyword>
<dbReference type="InterPro" id="IPR038610">
    <property type="entry name" value="FliK-like_C_sf"/>
</dbReference>
<accession>A0A4D7B094</accession>
<feature type="compositionally biased region" description="Low complexity" evidence="1">
    <location>
        <begin position="1"/>
        <end position="14"/>
    </location>
</feature>
<dbReference type="Gene3D" id="3.30.750.140">
    <property type="match status" value="1"/>
</dbReference>
<feature type="region of interest" description="Disordered" evidence="1">
    <location>
        <begin position="415"/>
        <end position="449"/>
    </location>
</feature>
<evidence type="ECO:0000313" key="3">
    <source>
        <dbReference type="EMBL" id="QCI64248.1"/>
    </source>
</evidence>
<dbReference type="KEGG" id="pstg:E8M01_08325"/>
<feature type="compositionally biased region" description="Low complexity" evidence="1">
    <location>
        <begin position="234"/>
        <end position="248"/>
    </location>
</feature>
<feature type="region of interest" description="Disordered" evidence="1">
    <location>
        <begin position="1"/>
        <end position="201"/>
    </location>
</feature>
<feature type="compositionally biased region" description="Basic and acidic residues" evidence="1">
    <location>
        <begin position="256"/>
        <end position="270"/>
    </location>
</feature>
<dbReference type="Pfam" id="PF02120">
    <property type="entry name" value="Flg_hook"/>
    <property type="match status" value="1"/>
</dbReference>
<name>A0A4D7B094_9HYPH</name>
<dbReference type="InterPro" id="IPR052563">
    <property type="entry name" value="FliK"/>
</dbReference>
<dbReference type="CDD" id="cd17470">
    <property type="entry name" value="T3SS_Flik_C"/>
    <property type="match status" value="1"/>
</dbReference>